<evidence type="ECO:0000256" key="2">
    <source>
        <dbReference type="ARBA" id="ARBA00022692"/>
    </source>
</evidence>
<evidence type="ECO:0000256" key="6">
    <source>
        <dbReference type="ARBA" id="ARBA00023136"/>
    </source>
</evidence>
<keyword evidence="4" id="KW-0106">Calcium</keyword>
<keyword evidence="3" id="KW-0732">Signal</keyword>
<evidence type="ECO:0000259" key="8">
    <source>
        <dbReference type="Pfam" id="PF08399"/>
    </source>
</evidence>
<dbReference type="InterPro" id="IPR013608">
    <property type="entry name" value="VWA_N"/>
</dbReference>
<dbReference type="InterPro" id="IPR051173">
    <property type="entry name" value="Ca_channel_alpha-2/delta"/>
</dbReference>
<dbReference type="GO" id="GO:0005891">
    <property type="term" value="C:voltage-gated calcium channel complex"/>
    <property type="evidence" value="ECO:0007669"/>
    <property type="project" value="TreeGrafter"/>
</dbReference>
<evidence type="ECO:0000256" key="7">
    <source>
        <dbReference type="ARBA" id="ARBA00023180"/>
    </source>
</evidence>
<feature type="domain" description="VWA N-terminal" evidence="8">
    <location>
        <begin position="111"/>
        <end position="187"/>
    </location>
</feature>
<dbReference type="PANTHER" id="PTHR10166:SF7">
    <property type="entry name" value="VOLTAGE-DEPENDENT CALCIUM CHANNEL SUBUNIT ALPHA-2_DELTA-2"/>
    <property type="match status" value="1"/>
</dbReference>
<evidence type="ECO:0000256" key="3">
    <source>
        <dbReference type="ARBA" id="ARBA00022729"/>
    </source>
</evidence>
<evidence type="ECO:0000256" key="1">
    <source>
        <dbReference type="ARBA" id="ARBA00004479"/>
    </source>
</evidence>
<dbReference type="AlphaFoldDB" id="A0AAN8LZB9"/>
<evidence type="ECO:0000313" key="10">
    <source>
        <dbReference type="Proteomes" id="UP001356427"/>
    </source>
</evidence>
<keyword evidence="2" id="KW-0812">Transmembrane</keyword>
<reference evidence="9 10" key="1">
    <citation type="submission" date="2021-04" db="EMBL/GenBank/DDBJ databases">
        <authorList>
            <person name="De Guttry C."/>
            <person name="Zahm M."/>
            <person name="Klopp C."/>
            <person name="Cabau C."/>
            <person name="Louis A."/>
            <person name="Berthelot C."/>
            <person name="Parey E."/>
            <person name="Roest Crollius H."/>
            <person name="Montfort J."/>
            <person name="Robinson-Rechavi M."/>
            <person name="Bucao C."/>
            <person name="Bouchez O."/>
            <person name="Gislard M."/>
            <person name="Lluch J."/>
            <person name="Milhes M."/>
            <person name="Lampietro C."/>
            <person name="Lopez Roques C."/>
            <person name="Donnadieu C."/>
            <person name="Braasch I."/>
            <person name="Desvignes T."/>
            <person name="Postlethwait J."/>
            <person name="Bobe J."/>
            <person name="Wedekind C."/>
            <person name="Guiguen Y."/>
        </authorList>
    </citation>
    <scope>NUCLEOTIDE SEQUENCE [LARGE SCALE GENOMIC DNA]</scope>
    <source>
        <strain evidence="9">Cs_M1</strain>
        <tissue evidence="9">Blood</tissue>
    </source>
</reference>
<gene>
    <name evidence="9" type="ORF">J4Q44_G00086790</name>
</gene>
<accession>A0AAN8LZB9</accession>
<dbReference type="GO" id="GO:0005245">
    <property type="term" value="F:voltage-gated calcium channel activity"/>
    <property type="evidence" value="ECO:0007669"/>
    <property type="project" value="TreeGrafter"/>
</dbReference>
<name>A0AAN8LZB9_9TELE</name>
<dbReference type="Pfam" id="PF08399">
    <property type="entry name" value="VWA_N"/>
    <property type="match status" value="1"/>
</dbReference>
<evidence type="ECO:0000256" key="4">
    <source>
        <dbReference type="ARBA" id="ARBA00022837"/>
    </source>
</evidence>
<comment type="caution">
    <text evidence="9">The sequence shown here is derived from an EMBL/GenBank/DDBJ whole genome shotgun (WGS) entry which is preliminary data.</text>
</comment>
<proteinExistence type="predicted"/>
<dbReference type="PANTHER" id="PTHR10166">
    <property type="entry name" value="VOLTAGE-DEPENDENT CALCIUM CHANNEL SUBUNIT ALPHA-2/DELTA-RELATED"/>
    <property type="match status" value="1"/>
</dbReference>
<evidence type="ECO:0000313" key="9">
    <source>
        <dbReference type="EMBL" id="KAK6321703.1"/>
    </source>
</evidence>
<keyword evidence="10" id="KW-1185">Reference proteome</keyword>
<comment type="subcellular location">
    <subcellularLocation>
        <location evidence="1">Membrane</location>
        <topology evidence="1">Single-pass type I membrane protein</topology>
    </subcellularLocation>
</comment>
<organism evidence="9 10">
    <name type="scientific">Coregonus suidteri</name>
    <dbReference type="NCBI Taxonomy" id="861788"/>
    <lineage>
        <taxon>Eukaryota</taxon>
        <taxon>Metazoa</taxon>
        <taxon>Chordata</taxon>
        <taxon>Craniata</taxon>
        <taxon>Vertebrata</taxon>
        <taxon>Euteleostomi</taxon>
        <taxon>Actinopterygii</taxon>
        <taxon>Neopterygii</taxon>
        <taxon>Teleostei</taxon>
        <taxon>Protacanthopterygii</taxon>
        <taxon>Salmoniformes</taxon>
        <taxon>Salmonidae</taxon>
        <taxon>Coregoninae</taxon>
        <taxon>Coregonus</taxon>
    </lineage>
</organism>
<evidence type="ECO:0000256" key="5">
    <source>
        <dbReference type="ARBA" id="ARBA00022989"/>
    </source>
</evidence>
<dbReference type="Proteomes" id="UP001356427">
    <property type="component" value="Unassembled WGS sequence"/>
</dbReference>
<keyword evidence="5" id="KW-1133">Transmembrane helix</keyword>
<protein>
    <recommendedName>
        <fullName evidence="8">VWA N-terminal domain-containing protein</fullName>
    </recommendedName>
</protein>
<keyword evidence="7" id="KW-0325">Glycoprotein</keyword>
<sequence length="251" mass="28481">MAICAQSYGIFCLFSIQTILIISVSSPATGSLRFPQHYTMMHWAGRIEKELEKTLQLVTGTQQMKGIYNEKKSQFDIKRNNPKDLVERVARDIAKLLTSKRRALERLAREAEQLQTMYPWLDGIKESDMEYYDSKAESDYTEDEDGEENLMENPYSMKLEFVDDPNFKNKVNYSYSAVQIPTDIYKGWSRGLENSGEDRAGTCSIPKEAGTSELPRRADGKLVWLECLPVGLERSGIIGGALGAVEQQHCE</sequence>
<keyword evidence="6" id="KW-0472">Membrane</keyword>
<dbReference type="EMBL" id="JAGTTL010000006">
    <property type="protein sequence ID" value="KAK6321703.1"/>
    <property type="molecule type" value="Genomic_DNA"/>
</dbReference>